<accession>A0A9D7I9Z5</accession>
<evidence type="ECO:0000256" key="1">
    <source>
        <dbReference type="SAM" id="Phobius"/>
    </source>
</evidence>
<name>A0A9D7I9Z5_9RHOO</name>
<dbReference type="EMBL" id="JADJNC010000040">
    <property type="protein sequence ID" value="MBK7424668.1"/>
    <property type="molecule type" value="Genomic_DNA"/>
</dbReference>
<sequence length="133" mass="15071">MNPGAAAYLDGTQESLFDQAMSQLFNLSIIGDILGSFALWVNGYWRKHRPDEVLTQQNLARLPAMMREARSVPLDQLDAIEEELDTLSGWLLERFVHEKIAPDRISGVAVIISHIRQIFDRRRKLTQDLVPGG</sequence>
<dbReference type="AlphaFoldDB" id="A0A9D7I9Z5"/>
<protein>
    <submittedName>
        <fullName evidence="2">Uncharacterized protein</fullName>
    </submittedName>
</protein>
<evidence type="ECO:0000313" key="3">
    <source>
        <dbReference type="Proteomes" id="UP000886602"/>
    </source>
</evidence>
<keyword evidence="1" id="KW-0472">Membrane</keyword>
<comment type="caution">
    <text evidence="2">The sequence shown here is derived from an EMBL/GenBank/DDBJ whole genome shotgun (WGS) entry which is preliminary data.</text>
</comment>
<evidence type="ECO:0000313" key="2">
    <source>
        <dbReference type="EMBL" id="MBK7424668.1"/>
    </source>
</evidence>
<feature type="transmembrane region" description="Helical" evidence="1">
    <location>
        <begin position="20"/>
        <end position="41"/>
    </location>
</feature>
<keyword evidence="1" id="KW-0812">Transmembrane</keyword>
<keyword evidence="1" id="KW-1133">Transmembrane helix</keyword>
<proteinExistence type="predicted"/>
<dbReference type="Proteomes" id="UP000886602">
    <property type="component" value="Unassembled WGS sequence"/>
</dbReference>
<gene>
    <name evidence="2" type="ORF">IPJ48_17160</name>
</gene>
<reference evidence="2" key="1">
    <citation type="submission" date="2020-10" db="EMBL/GenBank/DDBJ databases">
        <title>Connecting structure to function with the recovery of over 1000 high-quality activated sludge metagenome-assembled genomes encoding full-length rRNA genes using long-read sequencing.</title>
        <authorList>
            <person name="Singleton C.M."/>
            <person name="Petriglieri F."/>
            <person name="Kristensen J.M."/>
            <person name="Kirkegaard R.H."/>
            <person name="Michaelsen T.Y."/>
            <person name="Andersen M.H."/>
            <person name="Karst S.M."/>
            <person name="Dueholm M.S."/>
            <person name="Nielsen P.H."/>
            <person name="Albertsen M."/>
        </authorList>
    </citation>
    <scope>NUCLEOTIDE SEQUENCE</scope>
    <source>
        <strain evidence="2">EsbW_18-Q3-R4-48_MAXAC.044</strain>
    </source>
</reference>
<organism evidence="2 3">
    <name type="scientific">Candidatus Propionivibrio dominans</name>
    <dbReference type="NCBI Taxonomy" id="2954373"/>
    <lineage>
        <taxon>Bacteria</taxon>
        <taxon>Pseudomonadati</taxon>
        <taxon>Pseudomonadota</taxon>
        <taxon>Betaproteobacteria</taxon>
        <taxon>Rhodocyclales</taxon>
        <taxon>Rhodocyclaceae</taxon>
        <taxon>Propionivibrio</taxon>
    </lineage>
</organism>